<evidence type="ECO:0000256" key="2">
    <source>
        <dbReference type="SAM" id="Phobius"/>
    </source>
</evidence>
<accession>A0A5R8KGY2</accession>
<dbReference type="EMBL" id="VAUV01000004">
    <property type="protein sequence ID" value="TLD71574.1"/>
    <property type="molecule type" value="Genomic_DNA"/>
</dbReference>
<dbReference type="Gene3D" id="3.30.1490.300">
    <property type="match status" value="1"/>
</dbReference>
<dbReference type="InterPro" id="IPR005883">
    <property type="entry name" value="PilM"/>
</dbReference>
<evidence type="ECO:0000313" key="3">
    <source>
        <dbReference type="EMBL" id="TLD71574.1"/>
    </source>
</evidence>
<dbReference type="InterPro" id="IPR054809">
    <property type="entry name" value="Amuc_1101-like"/>
</dbReference>
<proteinExistence type="predicted"/>
<dbReference type="PANTHER" id="PTHR32432">
    <property type="entry name" value="CELL DIVISION PROTEIN FTSA-RELATED"/>
    <property type="match status" value="1"/>
</dbReference>
<dbReference type="Pfam" id="PF11104">
    <property type="entry name" value="PilM_2"/>
    <property type="match status" value="1"/>
</dbReference>
<comment type="caution">
    <text evidence="3">The sequence shown here is derived from an EMBL/GenBank/DDBJ whole genome shotgun (WGS) entry which is preliminary data.</text>
</comment>
<keyword evidence="2" id="KW-0812">Transmembrane</keyword>
<keyword evidence="4" id="KW-1185">Reference proteome</keyword>
<dbReference type="NCBIfam" id="TIGR01175">
    <property type="entry name" value="pilM"/>
    <property type="match status" value="1"/>
</dbReference>
<evidence type="ECO:0000313" key="4">
    <source>
        <dbReference type="Proteomes" id="UP000306196"/>
    </source>
</evidence>
<dbReference type="NCBIfam" id="NF045709">
    <property type="entry name" value="Amuc_1101_fam"/>
    <property type="match status" value="1"/>
</dbReference>
<organism evidence="3 4">
    <name type="scientific">Phragmitibacter flavus</name>
    <dbReference type="NCBI Taxonomy" id="2576071"/>
    <lineage>
        <taxon>Bacteria</taxon>
        <taxon>Pseudomonadati</taxon>
        <taxon>Verrucomicrobiota</taxon>
        <taxon>Verrucomicrobiia</taxon>
        <taxon>Verrucomicrobiales</taxon>
        <taxon>Verrucomicrobiaceae</taxon>
        <taxon>Phragmitibacter</taxon>
    </lineage>
</organism>
<gene>
    <name evidence="3" type="primary">pilM</name>
    <name evidence="3" type="ORF">FEM03_05365</name>
</gene>
<feature type="transmembrane region" description="Helical" evidence="2">
    <location>
        <begin position="376"/>
        <end position="395"/>
    </location>
</feature>
<evidence type="ECO:0000256" key="1">
    <source>
        <dbReference type="SAM" id="MobiDB-lite"/>
    </source>
</evidence>
<dbReference type="RefSeq" id="WP_138085170.1">
    <property type="nucleotide sequence ID" value="NZ_VAUV01000004.1"/>
</dbReference>
<dbReference type="Proteomes" id="UP000306196">
    <property type="component" value="Unassembled WGS sequence"/>
</dbReference>
<dbReference type="OrthoDB" id="9783426at2"/>
<keyword evidence="2" id="KW-1133">Transmembrane helix</keyword>
<dbReference type="PANTHER" id="PTHR32432:SF3">
    <property type="entry name" value="ETHANOLAMINE UTILIZATION PROTEIN EUTJ"/>
    <property type="match status" value="1"/>
</dbReference>
<name>A0A5R8KGY2_9BACT</name>
<dbReference type="AlphaFoldDB" id="A0A5R8KGY2"/>
<feature type="region of interest" description="Disordered" evidence="1">
    <location>
        <begin position="485"/>
        <end position="509"/>
    </location>
</feature>
<dbReference type="InterPro" id="IPR043129">
    <property type="entry name" value="ATPase_NBD"/>
</dbReference>
<keyword evidence="2" id="KW-0472">Membrane</keyword>
<protein>
    <submittedName>
        <fullName evidence="3">Type IV pilus assembly protein PilM</fullName>
    </submittedName>
</protein>
<dbReference type="Gene3D" id="3.30.420.40">
    <property type="match status" value="2"/>
</dbReference>
<dbReference type="SUPFAM" id="SSF53067">
    <property type="entry name" value="Actin-like ATPase domain"/>
    <property type="match status" value="2"/>
</dbReference>
<sequence length="587" mass="64465">MADSSFAVLNLGSQRVSAAVFNKGRNGELILKAFEVTEMHGDPSAEATRLPQLRVALVELSEKLKLKGKTVYYAIAGHVVFTRFVKLPPFDEDKADQIVEFEARQNVPFPINEVIWDYEFIGSKDSMEREVALVAIKADALNDINDQVESVGIKVAAVDLAPLAVFNAFRYTYPDVDETSLIIDLGARSTNLIFVEGERVFTRNILVGGSTVTGNVGKELGMNFAEAEDQKRARGYVAPGGAYEPNDDEVVEAMSKIMRNTMTRLHGEIVRTVNYYRSQQGGSPPRRFFLCGGGAQTPLAVDFFQEKFNLPVEVLNPLRGVTLDRGVSQQVADAQSPAMMELVGLGLRHAGACPVEVELLPDSVAAARDSAKRMPFLILATVCLFALLGLAGFYFSHAASVVEGKLVESRSLQANLQRDDDTIKDWDKQLQLLRGQSGQLEQAINDRGYWKGLLAVLNNQFETDFVWLTQLEVLKNGSSITPALTSTAGTTPVAAPKPPTPPATTTAPGAPPAVAYALRFQGLYRKNDEGGQQVVYKYYEALKKDDKLFGAVTAEEKPDVDSGIDDERYAYQFKFRLPLVNGMKFEK</sequence>
<dbReference type="CDD" id="cd24049">
    <property type="entry name" value="ASKHA_NBD_PilM"/>
    <property type="match status" value="1"/>
</dbReference>
<reference evidence="3 4" key="1">
    <citation type="submission" date="2019-05" db="EMBL/GenBank/DDBJ databases">
        <title>Verrucobacter flavum gen. nov., sp. nov. a new member of the family Verrucomicrobiaceae.</title>
        <authorList>
            <person name="Szuroczki S."/>
            <person name="Abbaszade G."/>
            <person name="Szabo A."/>
            <person name="Felfoldi T."/>
            <person name="Schumann P."/>
            <person name="Boka K."/>
            <person name="Keki Z."/>
            <person name="Toumi M."/>
            <person name="Toth E."/>
        </authorList>
    </citation>
    <scope>NUCLEOTIDE SEQUENCE [LARGE SCALE GENOMIC DNA]</scope>
    <source>
        <strain evidence="3 4">MG-N-17</strain>
    </source>
</reference>
<dbReference type="InterPro" id="IPR050696">
    <property type="entry name" value="FtsA/MreB"/>
</dbReference>